<feature type="domain" description="Heterokaryon incompatibility" evidence="2">
    <location>
        <begin position="70"/>
        <end position="287"/>
    </location>
</feature>
<dbReference type="Proteomes" id="UP001174936">
    <property type="component" value="Unassembled WGS sequence"/>
</dbReference>
<name>A0AA39Y081_9PEZI</name>
<feature type="compositionally biased region" description="Basic and acidic residues" evidence="1">
    <location>
        <begin position="576"/>
        <end position="586"/>
    </location>
</feature>
<evidence type="ECO:0000256" key="1">
    <source>
        <dbReference type="SAM" id="MobiDB-lite"/>
    </source>
</evidence>
<dbReference type="EMBL" id="JAULSV010000006">
    <property type="protein sequence ID" value="KAK0642225.1"/>
    <property type="molecule type" value="Genomic_DNA"/>
</dbReference>
<dbReference type="PANTHER" id="PTHR24148">
    <property type="entry name" value="ANKYRIN REPEAT DOMAIN-CONTAINING PROTEIN 39 HOMOLOG-RELATED"/>
    <property type="match status" value="1"/>
</dbReference>
<evidence type="ECO:0000313" key="3">
    <source>
        <dbReference type="EMBL" id="KAK0642225.1"/>
    </source>
</evidence>
<dbReference type="Pfam" id="PF06985">
    <property type="entry name" value="HET"/>
    <property type="match status" value="1"/>
</dbReference>
<evidence type="ECO:0000313" key="4">
    <source>
        <dbReference type="Proteomes" id="UP001174936"/>
    </source>
</evidence>
<evidence type="ECO:0000259" key="2">
    <source>
        <dbReference type="Pfam" id="PF06985"/>
    </source>
</evidence>
<reference evidence="3" key="1">
    <citation type="submission" date="2023-06" db="EMBL/GenBank/DDBJ databases">
        <title>Genome-scale phylogeny and comparative genomics of the fungal order Sordariales.</title>
        <authorList>
            <consortium name="Lawrence Berkeley National Laboratory"/>
            <person name="Hensen N."/>
            <person name="Bonometti L."/>
            <person name="Westerberg I."/>
            <person name="Brannstrom I.O."/>
            <person name="Guillou S."/>
            <person name="Cros-Aarteil S."/>
            <person name="Calhoun S."/>
            <person name="Haridas S."/>
            <person name="Kuo A."/>
            <person name="Mondo S."/>
            <person name="Pangilinan J."/>
            <person name="Riley R."/>
            <person name="Labutti K."/>
            <person name="Andreopoulos B."/>
            <person name="Lipzen A."/>
            <person name="Chen C."/>
            <person name="Yanf M."/>
            <person name="Daum C."/>
            <person name="Ng V."/>
            <person name="Clum A."/>
            <person name="Steindorff A."/>
            <person name="Ohm R."/>
            <person name="Martin F."/>
            <person name="Silar P."/>
            <person name="Natvig D."/>
            <person name="Lalanne C."/>
            <person name="Gautier V."/>
            <person name="Ament-Velasquez S.L."/>
            <person name="Kruys A."/>
            <person name="Hutchinson M.I."/>
            <person name="Powell A.J."/>
            <person name="Barry K."/>
            <person name="Miller A.N."/>
            <person name="Grigoriev I.V."/>
            <person name="Debuchy R."/>
            <person name="Gladieux P."/>
            <person name="Thoren M.H."/>
            <person name="Johannesson H."/>
        </authorList>
    </citation>
    <scope>NUCLEOTIDE SEQUENCE</scope>
    <source>
        <strain evidence="3">SMH2532-1</strain>
    </source>
</reference>
<proteinExistence type="predicted"/>
<keyword evidence="4" id="KW-1185">Reference proteome</keyword>
<dbReference type="AlphaFoldDB" id="A0AA39Y081"/>
<organism evidence="3 4">
    <name type="scientific">Cercophora newfieldiana</name>
    <dbReference type="NCBI Taxonomy" id="92897"/>
    <lineage>
        <taxon>Eukaryota</taxon>
        <taxon>Fungi</taxon>
        <taxon>Dikarya</taxon>
        <taxon>Ascomycota</taxon>
        <taxon>Pezizomycotina</taxon>
        <taxon>Sordariomycetes</taxon>
        <taxon>Sordariomycetidae</taxon>
        <taxon>Sordariales</taxon>
        <taxon>Lasiosphaeriaceae</taxon>
        <taxon>Cercophora</taxon>
    </lineage>
</organism>
<feature type="region of interest" description="Disordered" evidence="1">
    <location>
        <begin position="574"/>
        <end position="601"/>
    </location>
</feature>
<feature type="compositionally biased region" description="Polar residues" evidence="1">
    <location>
        <begin position="587"/>
        <end position="601"/>
    </location>
</feature>
<dbReference type="PANTHER" id="PTHR24148:SF82">
    <property type="entry name" value="HETEROKARYON INCOMPATIBILITY DOMAIN-CONTAINING PROTEIN"/>
    <property type="match status" value="1"/>
</dbReference>
<gene>
    <name evidence="3" type="ORF">B0T16DRAFT_421194</name>
</gene>
<comment type="caution">
    <text evidence="3">The sequence shown here is derived from an EMBL/GenBank/DDBJ whole genome shotgun (WGS) entry which is preliminary data.</text>
</comment>
<dbReference type="InterPro" id="IPR052895">
    <property type="entry name" value="HetReg/Transcr_Mod"/>
</dbReference>
<protein>
    <submittedName>
        <fullName evidence="3">Heterokaryon incompatibility protein-domain-containing protein</fullName>
    </submittedName>
</protein>
<accession>A0AA39Y081</accession>
<sequence length="773" mass="87097">MKALRSSHSLPTLVTDRRQQWQEPLGRYQYEELKSSRSVRLLRLIGFSVEDRTIFGTIRDANLDEIRGKYLALSYTWGEAVDKQYYPTSSQNRPLPKTPCTLVILDNPRDEYRDDINTVRRFGQKTTSGPRTGHLALTQNLSDFLQMSAGDITHNRYEIWIDALCIDQQNSDEVASQILLMGDIYGFAEQVCVWLGAADDDNGEARDVANLKWLLDNALPKLSTAYGERGRAFLNLCSATMPTDGRFWSREMALEPPAGVAWIELWVSYFRFFTARTWFSRAWVIQEAVLASLAAVIVGQTVVPWHTLHHLDRLVHLPRWGQVLSLHEARFPRNLQAQLMGYMDGYAELGRPVPAAPRNYHGQEIPSWYATLERALMAARLKTATVAKDKILCVLGLVQRNTTDSEFKLILAQLGSLQASPQSLFTSCTKLLLNHGGLHMLSLVQNAYLQGIPDLPSWVIDWSVSTAWWPLFRDATFRSTPPPREGKNQLQFVGSHLSVGGMHIDTVTGTHPVYRNVDPAISTTQRFNASDEAFYLLPNAVLEVLSVIGPIDSHNDTSAEDVLWHTLLLAPYGSKNETDDRSKGKDNQPSVSNPGENTPFYTPTTKHSCLEYLAFQLAASRIPEIETRIRNAISSLELRQQPPHTETLNSGLIMGMKKAMEMRRTREEAGGGHFHPSRGAAAFATQMIMKLKYRKLFTTAHLRVGVCSLPVEVQDEVWLLRGLPYPVVLRPQQARTGGQRRYRLMGDAYVYGTMYGEVQGSDDFARFGQVEIV</sequence>
<dbReference type="InterPro" id="IPR010730">
    <property type="entry name" value="HET"/>
</dbReference>